<dbReference type="PANTHER" id="PTHR44329">
    <property type="entry name" value="SERINE/THREONINE-PROTEIN KINASE TNNI3K-RELATED"/>
    <property type="match status" value="1"/>
</dbReference>
<dbReference type="EMBL" id="CAJMWY010004113">
    <property type="protein sequence ID" value="CAE6519789.1"/>
    <property type="molecule type" value="Genomic_DNA"/>
</dbReference>
<dbReference type="PANTHER" id="PTHR44329:SF214">
    <property type="entry name" value="PROTEIN KINASE DOMAIN-CONTAINING PROTEIN"/>
    <property type="match status" value="1"/>
</dbReference>
<dbReference type="Pfam" id="PF07714">
    <property type="entry name" value="PK_Tyr_Ser-Thr"/>
    <property type="match status" value="1"/>
</dbReference>
<evidence type="ECO:0000313" key="2">
    <source>
        <dbReference type="EMBL" id="CAE6519789.1"/>
    </source>
</evidence>
<reference evidence="2" key="1">
    <citation type="submission" date="2021-01" db="EMBL/GenBank/DDBJ databases">
        <authorList>
            <person name="Kaushik A."/>
        </authorList>
    </citation>
    <scope>NUCLEOTIDE SEQUENCE</scope>
    <source>
        <strain evidence="2">AG4-RS23</strain>
    </source>
</reference>
<comment type="caution">
    <text evidence="2">The sequence shown here is derived from an EMBL/GenBank/DDBJ whole genome shotgun (WGS) entry which is preliminary data.</text>
</comment>
<dbReference type="SMART" id="SM00220">
    <property type="entry name" value="S_TKc"/>
    <property type="match status" value="1"/>
</dbReference>
<evidence type="ECO:0000259" key="1">
    <source>
        <dbReference type="PROSITE" id="PS50011"/>
    </source>
</evidence>
<dbReference type="Proteomes" id="UP000663861">
    <property type="component" value="Unassembled WGS sequence"/>
</dbReference>
<feature type="domain" description="Protein kinase" evidence="1">
    <location>
        <begin position="383"/>
        <end position="667"/>
    </location>
</feature>
<dbReference type="PROSITE" id="PS50011">
    <property type="entry name" value="PROTEIN_KINASE_DOM"/>
    <property type="match status" value="2"/>
</dbReference>
<dbReference type="SUPFAM" id="SSF56112">
    <property type="entry name" value="Protein kinase-like (PK-like)"/>
    <property type="match status" value="3"/>
</dbReference>
<dbReference type="Pfam" id="PF00069">
    <property type="entry name" value="Pkinase"/>
    <property type="match status" value="2"/>
</dbReference>
<dbReference type="InterPro" id="IPR051681">
    <property type="entry name" value="Ser/Thr_Kinases-Pseudokinases"/>
</dbReference>
<dbReference type="InterPro" id="IPR008271">
    <property type="entry name" value="Ser/Thr_kinase_AS"/>
</dbReference>
<dbReference type="InterPro" id="IPR001245">
    <property type="entry name" value="Ser-Thr/Tyr_kinase_cat_dom"/>
</dbReference>
<dbReference type="InterPro" id="IPR000719">
    <property type="entry name" value="Prot_kinase_dom"/>
</dbReference>
<organism evidence="2 3">
    <name type="scientific">Rhizoctonia solani</name>
    <dbReference type="NCBI Taxonomy" id="456999"/>
    <lineage>
        <taxon>Eukaryota</taxon>
        <taxon>Fungi</taxon>
        <taxon>Dikarya</taxon>
        <taxon>Basidiomycota</taxon>
        <taxon>Agaricomycotina</taxon>
        <taxon>Agaricomycetes</taxon>
        <taxon>Cantharellales</taxon>
        <taxon>Ceratobasidiaceae</taxon>
        <taxon>Rhizoctonia</taxon>
    </lineage>
</organism>
<proteinExistence type="predicted"/>
<feature type="domain" description="Protein kinase" evidence="1">
    <location>
        <begin position="57"/>
        <end position="356"/>
    </location>
</feature>
<dbReference type="AlphaFoldDB" id="A0A8H3HJX7"/>
<dbReference type="GO" id="GO:0004674">
    <property type="term" value="F:protein serine/threonine kinase activity"/>
    <property type="evidence" value="ECO:0007669"/>
    <property type="project" value="TreeGrafter"/>
</dbReference>
<evidence type="ECO:0000313" key="3">
    <source>
        <dbReference type="Proteomes" id="UP000663861"/>
    </source>
</evidence>
<dbReference type="PROSITE" id="PS00108">
    <property type="entry name" value="PROTEIN_KINASE_ST"/>
    <property type="match status" value="1"/>
</dbReference>
<name>A0A8H3HJX7_9AGAM</name>
<dbReference type="GO" id="GO:0005524">
    <property type="term" value="F:ATP binding"/>
    <property type="evidence" value="ECO:0007669"/>
    <property type="project" value="InterPro"/>
</dbReference>
<accession>A0A8H3HJX7</accession>
<dbReference type="Gene3D" id="1.10.510.10">
    <property type="entry name" value="Transferase(Phosphotransferase) domain 1"/>
    <property type="match status" value="3"/>
</dbReference>
<sequence length="689" mass="76766">MAMAQNNSVYGRTAGVEDSDEMNSPIISGSMVPISEILTRLGRHGCQDITSQLDLSKFSRAAVSTGGFGDVYHGALQDGTRIAIKCLRLLVGVDDESGKKQLKRAARELYVWSKCKHPNVLDLFGVARYNDRVAMVSPWMENGNLTWYLSRYPDADRYNLCADIADAVAFLRQNGVVHGDIKGANILVSRDHVPKLTDFGSSAVHGDIKGANILVSRDHVPKLTDFGSSAVSKCTLAFTATTNTPQMTLRWTAPEIFLGETNHTFEGDVYALGMTILEAFTGYAPYQGLLDVAVMRNLMARVPPARPERQLPIGNKPADLLWSLMTRCWEGEPQKRPSAMYIRDEMKAIIAAHPHNSPSPSAEAQNMASTITISIDMSPQQIIQCLVAHGSCDISHEIEGSINSWVPSWEHTFDKEVDTEEGTTSLRDGTKVTLRRATKSRPYFYHGASEEILPNMHTAYEAHILSRCKHPNIPGIAGVASLENKLVICSLIPELQYQCLSQLLSSESYDLPRCKVSTQIADAIAYLHRNQITHGDISMYNIRVSSEYIAQLGGFHKSIAHNTPLRFPSRQSTTLEGYHASVSDQYYGVLVKESEYEVDIFALGRTILDIITRGQTEYGRVNRRPERDIPTHSDDGDRLWSLLQECLSHRPEIRPWATDVQYIMATITDEGLRERGPEGQLPWSRRRDS</sequence>
<dbReference type="InterPro" id="IPR011009">
    <property type="entry name" value="Kinase-like_dom_sf"/>
</dbReference>
<dbReference type="OrthoDB" id="277175at2759"/>
<protein>
    <recommendedName>
        <fullName evidence="1">Protein kinase domain-containing protein</fullName>
    </recommendedName>
</protein>
<gene>
    <name evidence="2" type="ORF">RDB_LOCUS153587</name>
</gene>